<name>A0A9W6EZB5_9CHLO</name>
<comment type="caution">
    <text evidence="2">The sequence shown here is derived from an EMBL/GenBank/DDBJ whole genome shotgun (WGS) entry which is preliminary data.</text>
</comment>
<proteinExistence type="predicted"/>
<reference evidence="2 3" key="1">
    <citation type="journal article" date="2023" name="Commun. Biol.">
        <title>Reorganization of the ancestral sex-determining regions during the evolution of trioecy in Pleodorina starrii.</title>
        <authorList>
            <person name="Takahashi K."/>
            <person name="Suzuki S."/>
            <person name="Kawai-Toyooka H."/>
            <person name="Yamamoto K."/>
            <person name="Hamaji T."/>
            <person name="Ootsuki R."/>
            <person name="Yamaguchi H."/>
            <person name="Kawachi M."/>
            <person name="Higashiyama T."/>
            <person name="Nozaki H."/>
        </authorList>
    </citation>
    <scope>NUCLEOTIDE SEQUENCE [LARGE SCALE GENOMIC DNA]</scope>
    <source>
        <strain evidence="2 3">NIES-4479</strain>
    </source>
</reference>
<organism evidence="2 3">
    <name type="scientific">Pleodorina starrii</name>
    <dbReference type="NCBI Taxonomy" id="330485"/>
    <lineage>
        <taxon>Eukaryota</taxon>
        <taxon>Viridiplantae</taxon>
        <taxon>Chlorophyta</taxon>
        <taxon>core chlorophytes</taxon>
        <taxon>Chlorophyceae</taxon>
        <taxon>CS clade</taxon>
        <taxon>Chlamydomonadales</taxon>
        <taxon>Volvocaceae</taxon>
        <taxon>Pleodorina</taxon>
    </lineage>
</organism>
<dbReference type="Proteomes" id="UP001165080">
    <property type="component" value="Unassembled WGS sequence"/>
</dbReference>
<keyword evidence="3" id="KW-1185">Reference proteome</keyword>
<evidence type="ECO:0000313" key="3">
    <source>
        <dbReference type="Proteomes" id="UP001165080"/>
    </source>
</evidence>
<sequence>MQQIRDDGSEESAAVLCRAVLYTVSITAFCPHPRVPSHHPQIQVLVSRNKSVTGRKAEDGDLLDPPSPSERRGGSGRGTGSRFECACACVCVCRVLHSSCGEKKTMVG</sequence>
<dbReference type="EMBL" id="BRXU01000004">
    <property type="protein sequence ID" value="GLC50893.1"/>
    <property type="molecule type" value="Genomic_DNA"/>
</dbReference>
<evidence type="ECO:0000256" key="1">
    <source>
        <dbReference type="SAM" id="MobiDB-lite"/>
    </source>
</evidence>
<protein>
    <submittedName>
        <fullName evidence="2">Uncharacterized protein</fullName>
    </submittedName>
</protein>
<feature type="region of interest" description="Disordered" evidence="1">
    <location>
        <begin position="46"/>
        <end position="81"/>
    </location>
</feature>
<evidence type="ECO:0000313" key="2">
    <source>
        <dbReference type="EMBL" id="GLC50893.1"/>
    </source>
</evidence>
<dbReference type="AlphaFoldDB" id="A0A9W6EZB5"/>
<gene>
    <name evidence="2" type="primary">PLESTB000900</name>
    <name evidence="2" type="ORF">PLESTB_000443900</name>
</gene>
<accession>A0A9W6EZB5</accession>